<dbReference type="InterPro" id="IPR036390">
    <property type="entry name" value="WH_DNA-bd_sf"/>
</dbReference>
<dbReference type="SUPFAM" id="SSF46785">
    <property type="entry name" value="Winged helix' DNA-binding domain"/>
    <property type="match status" value="1"/>
</dbReference>
<organism evidence="2 3">
    <name type="scientific">Salinibacterium xinjiangense</name>
    <dbReference type="NCBI Taxonomy" id="386302"/>
    <lineage>
        <taxon>Bacteria</taxon>
        <taxon>Bacillati</taxon>
        <taxon>Actinomycetota</taxon>
        <taxon>Actinomycetes</taxon>
        <taxon>Micrococcales</taxon>
        <taxon>Microbacteriaceae</taxon>
        <taxon>Salinibacterium</taxon>
    </lineage>
</organism>
<keyword evidence="3" id="KW-1185">Reference proteome</keyword>
<dbReference type="InterPro" id="IPR000835">
    <property type="entry name" value="HTH_MarR-typ"/>
</dbReference>
<dbReference type="Gene3D" id="1.10.10.10">
    <property type="entry name" value="Winged helix-like DNA-binding domain superfamily/Winged helix DNA-binding domain"/>
    <property type="match status" value="1"/>
</dbReference>
<evidence type="ECO:0000313" key="2">
    <source>
        <dbReference type="EMBL" id="SOE50822.1"/>
    </source>
</evidence>
<name>A0A2C8YK49_9MICO</name>
<evidence type="ECO:0000313" key="3">
    <source>
        <dbReference type="Proteomes" id="UP000219440"/>
    </source>
</evidence>
<protein>
    <submittedName>
        <fullName evidence="2">MarR family protein</fullName>
    </submittedName>
</protein>
<dbReference type="InterPro" id="IPR036388">
    <property type="entry name" value="WH-like_DNA-bd_sf"/>
</dbReference>
<dbReference type="RefSeq" id="WP_097059531.1">
    <property type="nucleotide sequence ID" value="NZ_BMLC01000002.1"/>
</dbReference>
<dbReference type="AlphaFoldDB" id="A0A2C8YK49"/>
<dbReference type="EMBL" id="OCST01000001">
    <property type="protein sequence ID" value="SOE50822.1"/>
    <property type="molecule type" value="Genomic_DNA"/>
</dbReference>
<dbReference type="Proteomes" id="UP000219440">
    <property type="component" value="Unassembled WGS sequence"/>
</dbReference>
<dbReference type="GO" id="GO:0003700">
    <property type="term" value="F:DNA-binding transcription factor activity"/>
    <property type="evidence" value="ECO:0007669"/>
    <property type="project" value="InterPro"/>
</dbReference>
<proteinExistence type="predicted"/>
<sequence length="118" mass="13009">MPTCCHDLFDPLIARRLHISTGSATELADRLERSGHISRTREGTDRRRVQLVAQQHAVGRILGELGPLFVDLDNLSQEFSAEEQAVIQHNLRGAGDRLRFHAATLSAATHVGDLPHKG</sequence>
<gene>
    <name evidence="2" type="ORF">SAMN06296378_0386</name>
</gene>
<reference evidence="2 3" key="1">
    <citation type="submission" date="2017-09" db="EMBL/GenBank/DDBJ databases">
        <authorList>
            <person name="Ehlers B."/>
            <person name="Leendertz F.H."/>
        </authorList>
    </citation>
    <scope>NUCLEOTIDE SEQUENCE [LARGE SCALE GENOMIC DNA]</scope>
    <source>
        <strain evidence="2 3">CGMCC 1.05381</strain>
    </source>
</reference>
<feature type="domain" description="HTH marR-type" evidence="1">
    <location>
        <begin position="13"/>
        <end position="49"/>
    </location>
</feature>
<accession>A0A2C8YK49</accession>
<dbReference type="OrthoDB" id="162531at2"/>
<dbReference type="Pfam" id="PF01047">
    <property type="entry name" value="MarR"/>
    <property type="match status" value="1"/>
</dbReference>
<evidence type="ECO:0000259" key="1">
    <source>
        <dbReference type="Pfam" id="PF01047"/>
    </source>
</evidence>